<gene>
    <name evidence="1" type="ORF">TRAPUB_14239</name>
</gene>
<evidence type="ECO:0000313" key="1">
    <source>
        <dbReference type="EMBL" id="OJT09312.1"/>
    </source>
</evidence>
<evidence type="ECO:0000313" key="2">
    <source>
        <dbReference type="Proteomes" id="UP000184267"/>
    </source>
</evidence>
<dbReference type="AlphaFoldDB" id="A0A1M2VP55"/>
<proteinExistence type="predicted"/>
<reference evidence="1 2" key="1">
    <citation type="submission" date="2016-10" db="EMBL/GenBank/DDBJ databases">
        <title>Genome sequence of the basidiomycete white-rot fungus Trametes pubescens.</title>
        <authorList>
            <person name="Makela M.R."/>
            <person name="Granchi Z."/>
            <person name="Peng M."/>
            <person name="De Vries R.P."/>
            <person name="Grigoriev I."/>
            <person name="Riley R."/>
            <person name="Hilden K."/>
        </authorList>
    </citation>
    <scope>NUCLEOTIDE SEQUENCE [LARGE SCALE GENOMIC DNA]</scope>
    <source>
        <strain evidence="1 2">FBCC735</strain>
    </source>
</reference>
<name>A0A1M2VP55_TRAPU</name>
<dbReference type="OrthoDB" id="2320933at2759"/>
<sequence>MSVLQRQAETLTGAHGTPLQQMVILCAAVARKPKDASTLGAQAETTAAKSSYRATGKKDKKAEVMSSADKIRLANQTRKQAEKDDSDLQWWKDQLRDTQEKPTIVQVVVMKNLMRNKRTKEGWLSVEARLYLIHLEFSQWLADPAHETATVRDHYSVMTMCIIKDLFDSKALFPTAVRKLATCLAALGLE</sequence>
<protein>
    <submittedName>
        <fullName evidence="1">Uncharacterized protein</fullName>
    </submittedName>
</protein>
<dbReference type="STRING" id="154538.A0A1M2VP55"/>
<dbReference type="Proteomes" id="UP000184267">
    <property type="component" value="Unassembled WGS sequence"/>
</dbReference>
<comment type="caution">
    <text evidence="1">The sequence shown here is derived from an EMBL/GenBank/DDBJ whole genome shotgun (WGS) entry which is preliminary data.</text>
</comment>
<keyword evidence="2" id="KW-1185">Reference proteome</keyword>
<accession>A0A1M2VP55</accession>
<organism evidence="1 2">
    <name type="scientific">Trametes pubescens</name>
    <name type="common">White-rot fungus</name>
    <dbReference type="NCBI Taxonomy" id="154538"/>
    <lineage>
        <taxon>Eukaryota</taxon>
        <taxon>Fungi</taxon>
        <taxon>Dikarya</taxon>
        <taxon>Basidiomycota</taxon>
        <taxon>Agaricomycotina</taxon>
        <taxon>Agaricomycetes</taxon>
        <taxon>Polyporales</taxon>
        <taxon>Polyporaceae</taxon>
        <taxon>Trametes</taxon>
    </lineage>
</organism>
<dbReference type="EMBL" id="MNAD01000950">
    <property type="protein sequence ID" value="OJT09312.1"/>
    <property type="molecule type" value="Genomic_DNA"/>
</dbReference>